<reference evidence="1" key="1">
    <citation type="submission" date="2025-08" db="UniProtKB">
        <authorList>
            <consortium name="Ensembl"/>
        </authorList>
    </citation>
    <scope>IDENTIFICATION</scope>
</reference>
<proteinExistence type="predicted"/>
<organism evidence="1 2">
    <name type="scientific">Sinocyclocheilus grahami</name>
    <name type="common">Dianchi golden-line fish</name>
    <name type="synonym">Barbus grahami</name>
    <dbReference type="NCBI Taxonomy" id="75366"/>
    <lineage>
        <taxon>Eukaryota</taxon>
        <taxon>Metazoa</taxon>
        <taxon>Chordata</taxon>
        <taxon>Craniata</taxon>
        <taxon>Vertebrata</taxon>
        <taxon>Euteleostomi</taxon>
        <taxon>Actinopterygii</taxon>
        <taxon>Neopterygii</taxon>
        <taxon>Teleostei</taxon>
        <taxon>Ostariophysi</taxon>
        <taxon>Cypriniformes</taxon>
        <taxon>Cyprinidae</taxon>
        <taxon>Cyprininae</taxon>
        <taxon>Sinocyclocheilus</taxon>
    </lineage>
</organism>
<dbReference type="InParanoid" id="A0A672PD47"/>
<dbReference type="Proteomes" id="UP000472262">
    <property type="component" value="Unassembled WGS sequence"/>
</dbReference>
<evidence type="ECO:0000313" key="1">
    <source>
        <dbReference type="Ensembl" id="ENSSGRP00000061563.1"/>
    </source>
</evidence>
<dbReference type="InterPro" id="IPR028765">
    <property type="entry name" value="IQCB1"/>
</dbReference>
<dbReference type="GO" id="GO:0005929">
    <property type="term" value="C:cilium"/>
    <property type="evidence" value="ECO:0007669"/>
    <property type="project" value="TreeGrafter"/>
</dbReference>
<sequence length="180" mass="20675">SSQDSRSTCCVGLGAFRDVEVFSHEFLPTVVESLLFLADRLMNRALPDKAYNEMICLFRKVFDSIGWLLRVHTHLIHHVLRSKHNESFQICEDDDVSIVTVIMWNNIFQGKRVQQKMGNRALTDIMDDIVYKMSSSSNPVIGRAAVKTLVLIMDHSSSTHQLIHRRYRGLADLAEKDWLD</sequence>
<dbReference type="AlphaFoldDB" id="A0A672PD47"/>
<reference evidence="1" key="2">
    <citation type="submission" date="2025-09" db="UniProtKB">
        <authorList>
            <consortium name="Ensembl"/>
        </authorList>
    </citation>
    <scope>IDENTIFICATION</scope>
</reference>
<dbReference type="PANTHER" id="PTHR15673:SF2">
    <property type="entry name" value="IQ CALMODULIN-BINDING MOTIF-CONTAINING PROTEIN 1"/>
    <property type="match status" value="1"/>
</dbReference>
<evidence type="ECO:0000313" key="2">
    <source>
        <dbReference type="Proteomes" id="UP000472262"/>
    </source>
</evidence>
<protein>
    <submittedName>
        <fullName evidence="1">Uncharacterized protein</fullName>
    </submittedName>
</protein>
<name>A0A672PD47_SINGR</name>
<dbReference type="PANTHER" id="PTHR15673">
    <property type="entry name" value="IQ CALMODULIN-BINDING MOTIF CONTAINING PROTEIN 1"/>
    <property type="match status" value="1"/>
</dbReference>
<dbReference type="GO" id="GO:0005516">
    <property type="term" value="F:calmodulin binding"/>
    <property type="evidence" value="ECO:0007669"/>
    <property type="project" value="InterPro"/>
</dbReference>
<accession>A0A672PD47</accession>
<keyword evidence="2" id="KW-1185">Reference proteome</keyword>
<dbReference type="GO" id="GO:0060271">
    <property type="term" value="P:cilium assembly"/>
    <property type="evidence" value="ECO:0007669"/>
    <property type="project" value="InterPro"/>
</dbReference>
<dbReference type="Ensembl" id="ENSSGRT00000065677.1">
    <property type="protein sequence ID" value="ENSSGRP00000061563.1"/>
    <property type="gene ID" value="ENSSGRG00000031919.1"/>
</dbReference>